<evidence type="ECO:0000256" key="7">
    <source>
        <dbReference type="ARBA" id="ARBA00022842"/>
    </source>
</evidence>
<evidence type="ECO:0000313" key="10">
    <source>
        <dbReference type="EMBL" id="SFM50181.1"/>
    </source>
</evidence>
<dbReference type="Pfam" id="PF00809">
    <property type="entry name" value="Pterin_bind"/>
    <property type="match status" value="1"/>
</dbReference>
<dbReference type="InterPro" id="IPR045031">
    <property type="entry name" value="DHP_synth-like"/>
</dbReference>
<protein>
    <recommendedName>
        <fullName evidence="4">dihydropteroate synthase</fullName>
        <ecNumber evidence="4">2.5.1.15</ecNumber>
    </recommendedName>
</protein>
<name>A0A1I4RD32_9EURY</name>
<comment type="cofactor">
    <cofactor evidence="2">
        <name>Mg(2+)</name>
        <dbReference type="ChEBI" id="CHEBI:18420"/>
    </cofactor>
</comment>
<dbReference type="InterPro" id="IPR011005">
    <property type="entry name" value="Dihydropteroate_synth-like_sf"/>
</dbReference>
<dbReference type="Gene3D" id="3.20.20.20">
    <property type="entry name" value="Dihydropteroate synthase-like"/>
    <property type="match status" value="1"/>
</dbReference>
<dbReference type="EMBL" id="FOUJ01000002">
    <property type="protein sequence ID" value="SFM50181.1"/>
    <property type="molecule type" value="Genomic_DNA"/>
</dbReference>
<comment type="catalytic activity">
    <reaction evidence="1">
        <text>(7,8-dihydropterin-6-yl)methyl diphosphate + 4-aminobenzoate = 7,8-dihydropteroate + diphosphate</text>
        <dbReference type="Rhea" id="RHEA:19949"/>
        <dbReference type="ChEBI" id="CHEBI:17836"/>
        <dbReference type="ChEBI" id="CHEBI:17839"/>
        <dbReference type="ChEBI" id="CHEBI:33019"/>
        <dbReference type="ChEBI" id="CHEBI:72950"/>
        <dbReference type="EC" id="2.5.1.15"/>
    </reaction>
</comment>
<evidence type="ECO:0000313" key="11">
    <source>
        <dbReference type="Proteomes" id="UP000198535"/>
    </source>
</evidence>
<dbReference type="EC" id="2.5.1.15" evidence="4"/>
<dbReference type="InterPro" id="IPR000489">
    <property type="entry name" value="Pterin-binding_dom"/>
</dbReference>
<dbReference type="PANTHER" id="PTHR20941">
    <property type="entry name" value="FOLATE SYNTHESIS PROTEINS"/>
    <property type="match status" value="1"/>
</dbReference>
<organism evidence="10 11">
    <name type="scientific">Methanolobus profundi</name>
    <dbReference type="NCBI Taxonomy" id="487685"/>
    <lineage>
        <taxon>Archaea</taxon>
        <taxon>Methanobacteriati</taxon>
        <taxon>Methanobacteriota</taxon>
        <taxon>Stenosarchaea group</taxon>
        <taxon>Methanomicrobia</taxon>
        <taxon>Methanosarcinales</taxon>
        <taxon>Methanosarcinaceae</taxon>
        <taxon>Methanolobus</taxon>
    </lineage>
</organism>
<dbReference type="PANTHER" id="PTHR20941:SF1">
    <property type="entry name" value="FOLIC ACID SYNTHESIS PROTEIN FOL1"/>
    <property type="match status" value="1"/>
</dbReference>
<keyword evidence="6" id="KW-0479">Metal-binding</keyword>
<dbReference type="PROSITE" id="PS50972">
    <property type="entry name" value="PTERIN_BINDING"/>
    <property type="match status" value="1"/>
</dbReference>
<evidence type="ECO:0000256" key="3">
    <source>
        <dbReference type="ARBA" id="ARBA00004763"/>
    </source>
</evidence>
<dbReference type="STRING" id="487685.SAMN04488696_1509"/>
<dbReference type="NCBIfam" id="TIGR01496">
    <property type="entry name" value="DHPS"/>
    <property type="match status" value="1"/>
</dbReference>
<dbReference type="GO" id="GO:0046872">
    <property type="term" value="F:metal ion binding"/>
    <property type="evidence" value="ECO:0007669"/>
    <property type="project" value="UniProtKB-KW"/>
</dbReference>
<reference evidence="11" key="1">
    <citation type="submission" date="2016-10" db="EMBL/GenBank/DDBJ databases">
        <authorList>
            <person name="Varghese N."/>
            <person name="Submissions S."/>
        </authorList>
    </citation>
    <scope>NUCLEOTIDE SEQUENCE [LARGE SCALE GENOMIC DNA]</scope>
    <source>
        <strain evidence="11">Mob M</strain>
    </source>
</reference>
<dbReference type="SUPFAM" id="SSF51717">
    <property type="entry name" value="Dihydropteroate synthetase-like"/>
    <property type="match status" value="1"/>
</dbReference>
<keyword evidence="7" id="KW-0460">Magnesium</keyword>
<keyword evidence="8" id="KW-0289">Folate biosynthesis</keyword>
<dbReference type="GO" id="GO:0046654">
    <property type="term" value="P:tetrahydrofolate biosynthetic process"/>
    <property type="evidence" value="ECO:0007669"/>
    <property type="project" value="TreeGrafter"/>
</dbReference>
<dbReference type="GO" id="GO:0046656">
    <property type="term" value="P:folic acid biosynthetic process"/>
    <property type="evidence" value="ECO:0007669"/>
    <property type="project" value="UniProtKB-KW"/>
</dbReference>
<dbReference type="Proteomes" id="UP000198535">
    <property type="component" value="Unassembled WGS sequence"/>
</dbReference>
<dbReference type="RefSeq" id="WP_091935492.1">
    <property type="nucleotide sequence ID" value="NZ_FOUJ01000002.1"/>
</dbReference>
<dbReference type="AlphaFoldDB" id="A0A1I4RD32"/>
<evidence type="ECO:0000256" key="4">
    <source>
        <dbReference type="ARBA" id="ARBA00012458"/>
    </source>
</evidence>
<dbReference type="OrthoDB" id="371861at2157"/>
<feature type="domain" description="Pterin-binding" evidence="9">
    <location>
        <begin position="18"/>
        <end position="267"/>
    </location>
</feature>
<sequence>MVVDVDICGLKVGDEHPVRLMGVINLSKESFYKGSVVSNDSLLNVAQKMVDDGATILDIGARSTWPLASPVIGEEEERNRMIPALDILKDNVDALISVDTVYSSVAKESLKHGADIINDVSGFTTNPEMIDIVADYDCPAVVMASEEVPGDPLGMDAIMRSLADIISKADAKGIDTDKLILDPAIGKWIAEKDPIFDFETIDQFESLRVFEKPILAAVSRKSCIDAVLHKPASERLYGSLAATAIVVHKGAHMIRTHDIPETKDVVEVAAAMRRRQPFVKDGDFEVTVTDIVHPDDAEYLMKSMGVTGTGAKVMKNKTVSKVVRVNNITTTEALIIKQEILARGGDAALERDAVSHETEKTDVLIIGTVLQFEKLVYKLSFQARNLPLIAEMIAEALENDMDVEHGYLREL</sequence>
<comment type="pathway">
    <text evidence="3">Cofactor biosynthesis; tetrahydrofolate biosynthesis; 7,8-dihydrofolate from 2-amino-4-hydroxy-6-hydroxymethyl-7,8-dihydropteridine diphosphate and 4-aminobenzoate: step 1/2.</text>
</comment>
<evidence type="ECO:0000256" key="6">
    <source>
        <dbReference type="ARBA" id="ARBA00022723"/>
    </source>
</evidence>
<dbReference type="InterPro" id="IPR006390">
    <property type="entry name" value="DHP_synth_dom"/>
</dbReference>
<evidence type="ECO:0000259" key="9">
    <source>
        <dbReference type="PROSITE" id="PS50972"/>
    </source>
</evidence>
<keyword evidence="5" id="KW-0808">Transferase</keyword>
<evidence type="ECO:0000256" key="2">
    <source>
        <dbReference type="ARBA" id="ARBA00001946"/>
    </source>
</evidence>
<evidence type="ECO:0000256" key="1">
    <source>
        <dbReference type="ARBA" id="ARBA00000012"/>
    </source>
</evidence>
<dbReference type="PROSITE" id="PS00793">
    <property type="entry name" value="DHPS_2"/>
    <property type="match status" value="1"/>
</dbReference>
<evidence type="ECO:0000256" key="8">
    <source>
        <dbReference type="ARBA" id="ARBA00022909"/>
    </source>
</evidence>
<gene>
    <name evidence="10" type="ORF">SAMN04488696_1509</name>
</gene>
<dbReference type="GO" id="GO:0004156">
    <property type="term" value="F:dihydropteroate synthase activity"/>
    <property type="evidence" value="ECO:0007669"/>
    <property type="project" value="UniProtKB-EC"/>
</dbReference>
<proteinExistence type="predicted"/>
<keyword evidence="11" id="KW-1185">Reference proteome</keyword>
<accession>A0A1I4RD32</accession>
<evidence type="ECO:0000256" key="5">
    <source>
        <dbReference type="ARBA" id="ARBA00022679"/>
    </source>
</evidence>